<reference evidence="2" key="2">
    <citation type="journal article" date="2024" name="Plant">
        <title>Genomic evolution and insights into agronomic trait innovations of Sesamum species.</title>
        <authorList>
            <person name="Miao H."/>
            <person name="Wang L."/>
            <person name="Qu L."/>
            <person name="Liu H."/>
            <person name="Sun Y."/>
            <person name="Le M."/>
            <person name="Wang Q."/>
            <person name="Wei S."/>
            <person name="Zheng Y."/>
            <person name="Lin W."/>
            <person name="Duan Y."/>
            <person name="Cao H."/>
            <person name="Xiong S."/>
            <person name="Wang X."/>
            <person name="Wei L."/>
            <person name="Li C."/>
            <person name="Ma Q."/>
            <person name="Ju M."/>
            <person name="Zhao R."/>
            <person name="Li G."/>
            <person name="Mu C."/>
            <person name="Tian Q."/>
            <person name="Mei H."/>
            <person name="Zhang T."/>
            <person name="Gao T."/>
            <person name="Zhang H."/>
        </authorList>
    </citation>
    <scope>NUCLEOTIDE SEQUENCE</scope>
    <source>
        <strain evidence="2">KEN1</strain>
    </source>
</reference>
<feature type="region of interest" description="Disordered" evidence="1">
    <location>
        <begin position="1"/>
        <end position="20"/>
    </location>
</feature>
<protein>
    <submittedName>
        <fullName evidence="2">Uncharacterized protein</fullName>
    </submittedName>
</protein>
<feature type="non-terminal residue" evidence="2">
    <location>
        <position position="114"/>
    </location>
</feature>
<gene>
    <name evidence="2" type="ORF">Slati_0824900</name>
</gene>
<evidence type="ECO:0000313" key="2">
    <source>
        <dbReference type="EMBL" id="KAL0454857.1"/>
    </source>
</evidence>
<evidence type="ECO:0000256" key="1">
    <source>
        <dbReference type="SAM" id="MobiDB-lite"/>
    </source>
</evidence>
<organism evidence="2">
    <name type="scientific">Sesamum latifolium</name>
    <dbReference type="NCBI Taxonomy" id="2727402"/>
    <lineage>
        <taxon>Eukaryota</taxon>
        <taxon>Viridiplantae</taxon>
        <taxon>Streptophyta</taxon>
        <taxon>Embryophyta</taxon>
        <taxon>Tracheophyta</taxon>
        <taxon>Spermatophyta</taxon>
        <taxon>Magnoliopsida</taxon>
        <taxon>eudicotyledons</taxon>
        <taxon>Gunneridae</taxon>
        <taxon>Pentapetalae</taxon>
        <taxon>asterids</taxon>
        <taxon>lamiids</taxon>
        <taxon>Lamiales</taxon>
        <taxon>Pedaliaceae</taxon>
        <taxon>Sesamum</taxon>
    </lineage>
</organism>
<feature type="compositionally biased region" description="Basic and acidic residues" evidence="1">
    <location>
        <begin position="1"/>
        <end position="10"/>
    </location>
</feature>
<proteinExistence type="predicted"/>
<dbReference type="AlphaFoldDB" id="A0AAW2XL03"/>
<accession>A0AAW2XL03</accession>
<name>A0AAW2XL03_9LAMI</name>
<comment type="caution">
    <text evidence="2">The sequence shown here is derived from an EMBL/GenBank/DDBJ whole genome shotgun (WGS) entry which is preliminary data.</text>
</comment>
<reference evidence="2" key="1">
    <citation type="submission" date="2020-06" db="EMBL/GenBank/DDBJ databases">
        <authorList>
            <person name="Li T."/>
            <person name="Hu X."/>
            <person name="Zhang T."/>
            <person name="Song X."/>
            <person name="Zhang H."/>
            <person name="Dai N."/>
            <person name="Sheng W."/>
            <person name="Hou X."/>
            <person name="Wei L."/>
        </authorList>
    </citation>
    <scope>NUCLEOTIDE SEQUENCE</scope>
    <source>
        <strain evidence="2">KEN1</strain>
        <tissue evidence="2">Leaf</tissue>
    </source>
</reference>
<dbReference type="EMBL" id="JACGWN010000003">
    <property type="protein sequence ID" value="KAL0454857.1"/>
    <property type="molecule type" value="Genomic_DNA"/>
</dbReference>
<sequence length="114" mass="12826">MDPPPREEKVLPGNRGSRPVSSAWVASCLRQSNIYQLVEEFAIPPVYVVSFPPPDSHPSSPPTGYMSFFVSQLRAGLRFPIPPFFSEVSRDLQVPLNQLVPNFIRLLVVFFIVL</sequence>